<dbReference type="AlphaFoldDB" id="A0A382A9T6"/>
<gene>
    <name evidence="1" type="ORF">METZ01_LOCUS150855</name>
</gene>
<organism evidence="1">
    <name type="scientific">marine metagenome</name>
    <dbReference type="NCBI Taxonomy" id="408172"/>
    <lineage>
        <taxon>unclassified sequences</taxon>
        <taxon>metagenomes</taxon>
        <taxon>ecological metagenomes</taxon>
    </lineage>
</organism>
<proteinExistence type="predicted"/>
<dbReference type="EMBL" id="UINC01024420">
    <property type="protein sequence ID" value="SVA98001.1"/>
    <property type="molecule type" value="Genomic_DNA"/>
</dbReference>
<feature type="non-terminal residue" evidence="1">
    <location>
        <position position="290"/>
    </location>
</feature>
<reference evidence="1" key="1">
    <citation type="submission" date="2018-05" db="EMBL/GenBank/DDBJ databases">
        <authorList>
            <person name="Lanie J.A."/>
            <person name="Ng W.-L."/>
            <person name="Kazmierczak K.M."/>
            <person name="Andrzejewski T.M."/>
            <person name="Davidsen T.M."/>
            <person name="Wayne K.J."/>
            <person name="Tettelin H."/>
            <person name="Glass J.I."/>
            <person name="Rusch D."/>
            <person name="Podicherti R."/>
            <person name="Tsui H.-C.T."/>
            <person name="Winkler M.E."/>
        </authorList>
    </citation>
    <scope>NUCLEOTIDE SEQUENCE</scope>
</reference>
<name>A0A382A9T6_9ZZZZ</name>
<protein>
    <submittedName>
        <fullName evidence="1">Uncharacterized protein</fullName>
    </submittedName>
</protein>
<accession>A0A382A9T6</accession>
<evidence type="ECO:0000313" key="1">
    <source>
        <dbReference type="EMBL" id="SVA98001.1"/>
    </source>
</evidence>
<sequence>MTRFSGIAPAVSSRLLNEQFGQTAQNIDFEAGRVTPITEETTVGGVLASTSKGSIFYHDSVSPRWLQWDEDYVKAVEGPIPGDNEDRLYWTGEGTYPKMSHHDAILPSGGGAAPAVSYRLGIPAPAALGIAEPAGDVDEDVEPIDVAYVMTWVSNFGEEGPPSSVTVTKTFTPTTQSITITRPSLPSGNYAVSATQGDFPYVALWRLYRSAVGATQASFLLAKEDSITATTFVDSLEPAQLLEVLPSTTWIGPPDDVTATYPDGPMQGLIPVANGVFAGFTGKRLCLSEA</sequence>